<evidence type="ECO:0000256" key="1">
    <source>
        <dbReference type="SAM" id="MobiDB-lite"/>
    </source>
</evidence>
<dbReference type="EMBL" id="ML210982">
    <property type="protein sequence ID" value="TFK93439.1"/>
    <property type="molecule type" value="Genomic_DNA"/>
</dbReference>
<accession>A0A5C3PXD8</accession>
<evidence type="ECO:0000313" key="3">
    <source>
        <dbReference type="Proteomes" id="UP000308197"/>
    </source>
</evidence>
<feature type="compositionally biased region" description="Basic and acidic residues" evidence="1">
    <location>
        <begin position="75"/>
        <end position="89"/>
    </location>
</feature>
<proteinExistence type="predicted"/>
<feature type="compositionally biased region" description="Acidic residues" evidence="1">
    <location>
        <begin position="63"/>
        <end position="74"/>
    </location>
</feature>
<protein>
    <submittedName>
        <fullName evidence="2">Uncharacterized protein</fullName>
    </submittedName>
</protein>
<name>A0A5C3PXD8_9APHY</name>
<dbReference type="InParanoid" id="A0A5C3PXD8"/>
<organism evidence="2 3">
    <name type="scientific">Polyporus arcularius HHB13444</name>
    <dbReference type="NCBI Taxonomy" id="1314778"/>
    <lineage>
        <taxon>Eukaryota</taxon>
        <taxon>Fungi</taxon>
        <taxon>Dikarya</taxon>
        <taxon>Basidiomycota</taxon>
        <taxon>Agaricomycotina</taxon>
        <taxon>Agaricomycetes</taxon>
        <taxon>Polyporales</taxon>
        <taxon>Polyporaceae</taxon>
        <taxon>Polyporus</taxon>
    </lineage>
</organism>
<gene>
    <name evidence="2" type="ORF">K466DRAFT_642876</name>
</gene>
<evidence type="ECO:0000313" key="2">
    <source>
        <dbReference type="EMBL" id="TFK93439.1"/>
    </source>
</evidence>
<feature type="region of interest" description="Disordered" evidence="1">
    <location>
        <begin position="12"/>
        <end position="104"/>
    </location>
</feature>
<sequence>MSRPMMFSAAYSARFEEARRQSQEQERPKLMWRRGFHSEGGRAGWGYYLEPAPSAGPSSVDEQAADGEEMEGVGDGDHRHTNGHEDSVGHAKRPSPSLTGNPALRTGVIASHGVLPPAVSPLALIHHQGRRIARELARR</sequence>
<keyword evidence="3" id="KW-1185">Reference proteome</keyword>
<dbReference type="Proteomes" id="UP000308197">
    <property type="component" value="Unassembled WGS sequence"/>
</dbReference>
<feature type="compositionally biased region" description="Basic and acidic residues" evidence="1">
    <location>
        <begin position="14"/>
        <end position="29"/>
    </location>
</feature>
<dbReference type="AlphaFoldDB" id="A0A5C3PXD8"/>
<feature type="non-terminal residue" evidence="2">
    <location>
        <position position="139"/>
    </location>
</feature>
<reference evidence="2 3" key="1">
    <citation type="journal article" date="2019" name="Nat. Ecol. Evol.">
        <title>Megaphylogeny resolves global patterns of mushroom evolution.</title>
        <authorList>
            <person name="Varga T."/>
            <person name="Krizsan K."/>
            <person name="Foldi C."/>
            <person name="Dima B."/>
            <person name="Sanchez-Garcia M."/>
            <person name="Sanchez-Ramirez S."/>
            <person name="Szollosi G.J."/>
            <person name="Szarkandi J.G."/>
            <person name="Papp V."/>
            <person name="Albert L."/>
            <person name="Andreopoulos W."/>
            <person name="Angelini C."/>
            <person name="Antonin V."/>
            <person name="Barry K.W."/>
            <person name="Bougher N.L."/>
            <person name="Buchanan P."/>
            <person name="Buyck B."/>
            <person name="Bense V."/>
            <person name="Catcheside P."/>
            <person name="Chovatia M."/>
            <person name="Cooper J."/>
            <person name="Damon W."/>
            <person name="Desjardin D."/>
            <person name="Finy P."/>
            <person name="Geml J."/>
            <person name="Haridas S."/>
            <person name="Hughes K."/>
            <person name="Justo A."/>
            <person name="Karasinski D."/>
            <person name="Kautmanova I."/>
            <person name="Kiss B."/>
            <person name="Kocsube S."/>
            <person name="Kotiranta H."/>
            <person name="LaButti K.M."/>
            <person name="Lechner B.E."/>
            <person name="Liimatainen K."/>
            <person name="Lipzen A."/>
            <person name="Lukacs Z."/>
            <person name="Mihaltcheva S."/>
            <person name="Morgado L.N."/>
            <person name="Niskanen T."/>
            <person name="Noordeloos M.E."/>
            <person name="Ohm R.A."/>
            <person name="Ortiz-Santana B."/>
            <person name="Ovrebo C."/>
            <person name="Racz N."/>
            <person name="Riley R."/>
            <person name="Savchenko A."/>
            <person name="Shiryaev A."/>
            <person name="Soop K."/>
            <person name="Spirin V."/>
            <person name="Szebenyi C."/>
            <person name="Tomsovsky M."/>
            <person name="Tulloss R.E."/>
            <person name="Uehling J."/>
            <person name="Grigoriev I.V."/>
            <person name="Vagvolgyi C."/>
            <person name="Papp T."/>
            <person name="Martin F.M."/>
            <person name="Miettinen O."/>
            <person name="Hibbett D.S."/>
            <person name="Nagy L.G."/>
        </authorList>
    </citation>
    <scope>NUCLEOTIDE SEQUENCE [LARGE SCALE GENOMIC DNA]</scope>
    <source>
        <strain evidence="2 3">HHB13444</strain>
    </source>
</reference>